<proteinExistence type="predicted"/>
<dbReference type="Pfam" id="PF00440">
    <property type="entry name" value="TetR_N"/>
    <property type="match status" value="1"/>
</dbReference>
<dbReference type="SUPFAM" id="SSF48498">
    <property type="entry name" value="Tetracyclin repressor-like, C-terminal domain"/>
    <property type="match status" value="1"/>
</dbReference>
<dbReference type="InterPro" id="IPR036271">
    <property type="entry name" value="Tet_transcr_reg_TetR-rel_C_sf"/>
</dbReference>
<accession>A0ABW5PGR1</accession>
<keyword evidence="3" id="KW-0804">Transcription</keyword>
<protein>
    <submittedName>
        <fullName evidence="6">TetR/AcrR family transcriptional regulator</fullName>
    </submittedName>
</protein>
<dbReference type="PANTHER" id="PTHR47506">
    <property type="entry name" value="TRANSCRIPTIONAL REGULATORY PROTEIN"/>
    <property type="match status" value="1"/>
</dbReference>
<dbReference type="Proteomes" id="UP001597541">
    <property type="component" value="Unassembled WGS sequence"/>
</dbReference>
<evidence type="ECO:0000313" key="6">
    <source>
        <dbReference type="EMBL" id="MFD2614438.1"/>
    </source>
</evidence>
<dbReference type="InterPro" id="IPR009057">
    <property type="entry name" value="Homeodomain-like_sf"/>
</dbReference>
<dbReference type="SUPFAM" id="SSF46689">
    <property type="entry name" value="Homeodomain-like"/>
    <property type="match status" value="1"/>
</dbReference>
<dbReference type="InterPro" id="IPR011075">
    <property type="entry name" value="TetR_C"/>
</dbReference>
<name>A0ABW5PGR1_9BACL</name>
<dbReference type="InterPro" id="IPR001647">
    <property type="entry name" value="HTH_TetR"/>
</dbReference>
<evidence type="ECO:0000256" key="4">
    <source>
        <dbReference type="PROSITE-ProRule" id="PRU00335"/>
    </source>
</evidence>
<keyword evidence="2 4" id="KW-0238">DNA-binding</keyword>
<gene>
    <name evidence="6" type="ORF">ACFSUF_18660</name>
</gene>
<dbReference type="PROSITE" id="PS50977">
    <property type="entry name" value="HTH_TETR_2"/>
    <property type="match status" value="1"/>
</dbReference>
<dbReference type="PRINTS" id="PR00455">
    <property type="entry name" value="HTHTETR"/>
</dbReference>
<feature type="DNA-binding region" description="H-T-H motif" evidence="4">
    <location>
        <begin position="28"/>
        <end position="47"/>
    </location>
</feature>
<dbReference type="Pfam" id="PF16925">
    <property type="entry name" value="TetR_C_13"/>
    <property type="match status" value="1"/>
</dbReference>
<sequence length="192" mass="21808">MNNHKNTAEIILDTAHFIVQEVGFNGFSYAHIAEKVGIRTASIHYHFPNKEDLGEALITRYHKQYMTAIAQIDAETQNNLEKLRKFILLFDGPVQDYCTCLSVMFSTELATLSEKVRDRLAQFFIANLTWLERVLDQGRQEGHINFEGVADVQAHKFLASLQGAQLLARSFRDKSRFKVIAEGLIAGLTISY</sequence>
<keyword evidence="7" id="KW-1185">Reference proteome</keyword>
<dbReference type="EMBL" id="JBHUME010000011">
    <property type="protein sequence ID" value="MFD2614438.1"/>
    <property type="molecule type" value="Genomic_DNA"/>
</dbReference>
<evidence type="ECO:0000256" key="1">
    <source>
        <dbReference type="ARBA" id="ARBA00023015"/>
    </source>
</evidence>
<dbReference type="RefSeq" id="WP_377605272.1">
    <property type="nucleotide sequence ID" value="NZ_JBHUME010000011.1"/>
</dbReference>
<dbReference type="Gene3D" id="1.10.357.10">
    <property type="entry name" value="Tetracycline Repressor, domain 2"/>
    <property type="match status" value="1"/>
</dbReference>
<organism evidence="6 7">
    <name type="scientific">Paenibacillus gansuensis</name>
    <dbReference type="NCBI Taxonomy" id="306542"/>
    <lineage>
        <taxon>Bacteria</taxon>
        <taxon>Bacillati</taxon>
        <taxon>Bacillota</taxon>
        <taxon>Bacilli</taxon>
        <taxon>Bacillales</taxon>
        <taxon>Paenibacillaceae</taxon>
        <taxon>Paenibacillus</taxon>
    </lineage>
</organism>
<dbReference type="PANTHER" id="PTHR47506:SF6">
    <property type="entry name" value="HTH-TYPE TRANSCRIPTIONAL REPRESSOR NEMR"/>
    <property type="match status" value="1"/>
</dbReference>
<evidence type="ECO:0000259" key="5">
    <source>
        <dbReference type="PROSITE" id="PS50977"/>
    </source>
</evidence>
<evidence type="ECO:0000256" key="2">
    <source>
        <dbReference type="ARBA" id="ARBA00023125"/>
    </source>
</evidence>
<comment type="caution">
    <text evidence="6">The sequence shown here is derived from an EMBL/GenBank/DDBJ whole genome shotgun (WGS) entry which is preliminary data.</text>
</comment>
<keyword evidence="1" id="KW-0805">Transcription regulation</keyword>
<evidence type="ECO:0000313" key="7">
    <source>
        <dbReference type="Proteomes" id="UP001597541"/>
    </source>
</evidence>
<feature type="domain" description="HTH tetR-type" evidence="5">
    <location>
        <begin position="5"/>
        <end position="65"/>
    </location>
</feature>
<reference evidence="7" key="1">
    <citation type="journal article" date="2019" name="Int. J. Syst. Evol. Microbiol.">
        <title>The Global Catalogue of Microorganisms (GCM) 10K type strain sequencing project: providing services to taxonomists for standard genome sequencing and annotation.</title>
        <authorList>
            <consortium name="The Broad Institute Genomics Platform"/>
            <consortium name="The Broad Institute Genome Sequencing Center for Infectious Disease"/>
            <person name="Wu L."/>
            <person name="Ma J."/>
        </authorList>
    </citation>
    <scope>NUCLEOTIDE SEQUENCE [LARGE SCALE GENOMIC DNA]</scope>
    <source>
        <strain evidence="7">KCTC 3950</strain>
    </source>
</reference>
<evidence type="ECO:0000256" key="3">
    <source>
        <dbReference type="ARBA" id="ARBA00023163"/>
    </source>
</evidence>